<feature type="non-terminal residue" evidence="2">
    <location>
        <position position="261"/>
    </location>
</feature>
<name>A0A3P7NKY5_CYLGO</name>
<feature type="compositionally biased region" description="Basic and acidic residues" evidence="1">
    <location>
        <begin position="70"/>
        <end position="87"/>
    </location>
</feature>
<feature type="compositionally biased region" description="Polar residues" evidence="1">
    <location>
        <begin position="222"/>
        <end position="240"/>
    </location>
</feature>
<gene>
    <name evidence="2" type="ORF">CGOC_LOCUS11883</name>
</gene>
<feature type="region of interest" description="Disordered" evidence="1">
    <location>
        <begin position="222"/>
        <end position="261"/>
    </location>
</feature>
<sequence>MANFSRELYSNDEHDINLQKCVYLLFTPGGGKFEPSGELRKHGDTPIASRTKICLNTCSELPTKISTKVPEGERKATTTKEPTETKKPTATPKTTTEVRMPPLIKPSPPFVVFEPTDPIKSRYGLRVRILNKEYVPALSDPQTEYYQSFTKTVTDAVVSIGDVPRPIEVKSLIEETAIRGNIGELTDSYPVPQPTPFLYGNNIAKTPAGFDNAAFLTHQRHYSQATTASTKPGGNSPQSAESRDETPGGIGETTYHEWYSK</sequence>
<feature type="region of interest" description="Disordered" evidence="1">
    <location>
        <begin position="68"/>
        <end position="101"/>
    </location>
</feature>
<dbReference type="PANTHER" id="PTHR46901:SF3">
    <property type="entry name" value="EGF-LIKE DOMAIN-CONTAINING PROTEIN"/>
    <property type="match status" value="1"/>
</dbReference>
<reference evidence="2 3" key="1">
    <citation type="submission" date="2018-11" db="EMBL/GenBank/DDBJ databases">
        <authorList>
            <consortium name="Pathogen Informatics"/>
        </authorList>
    </citation>
    <scope>NUCLEOTIDE SEQUENCE [LARGE SCALE GENOMIC DNA]</scope>
</reference>
<dbReference type="AlphaFoldDB" id="A0A3P7NKY5"/>
<evidence type="ECO:0000313" key="2">
    <source>
        <dbReference type="EMBL" id="VDN31651.1"/>
    </source>
</evidence>
<evidence type="ECO:0008006" key="4">
    <source>
        <dbReference type="Google" id="ProtNLM"/>
    </source>
</evidence>
<organism evidence="2 3">
    <name type="scientific">Cylicostephanus goldi</name>
    <name type="common">Nematode worm</name>
    <dbReference type="NCBI Taxonomy" id="71465"/>
    <lineage>
        <taxon>Eukaryota</taxon>
        <taxon>Metazoa</taxon>
        <taxon>Ecdysozoa</taxon>
        <taxon>Nematoda</taxon>
        <taxon>Chromadorea</taxon>
        <taxon>Rhabditida</taxon>
        <taxon>Rhabditina</taxon>
        <taxon>Rhabditomorpha</taxon>
        <taxon>Strongyloidea</taxon>
        <taxon>Strongylidae</taxon>
        <taxon>Cylicostephanus</taxon>
    </lineage>
</organism>
<proteinExistence type="predicted"/>
<evidence type="ECO:0000313" key="3">
    <source>
        <dbReference type="Proteomes" id="UP000271889"/>
    </source>
</evidence>
<evidence type="ECO:0000256" key="1">
    <source>
        <dbReference type="SAM" id="MobiDB-lite"/>
    </source>
</evidence>
<accession>A0A3P7NKY5</accession>
<dbReference type="PANTHER" id="PTHR46901">
    <property type="entry name" value="GH04942P"/>
    <property type="match status" value="1"/>
</dbReference>
<dbReference type="Proteomes" id="UP000271889">
    <property type="component" value="Unassembled WGS sequence"/>
</dbReference>
<protein>
    <recommendedName>
        <fullName evidence="4">SEA domain-containing protein</fullName>
    </recommendedName>
</protein>
<dbReference type="EMBL" id="UYRV01119324">
    <property type="protein sequence ID" value="VDN31651.1"/>
    <property type="molecule type" value="Genomic_DNA"/>
</dbReference>
<feature type="compositionally biased region" description="Low complexity" evidence="1">
    <location>
        <begin position="88"/>
        <end position="97"/>
    </location>
</feature>
<keyword evidence="3" id="KW-1185">Reference proteome</keyword>
<dbReference type="OrthoDB" id="188511at2759"/>